<dbReference type="InterPro" id="IPR036291">
    <property type="entry name" value="NAD(P)-bd_dom_sf"/>
</dbReference>
<dbReference type="InterPro" id="IPR002347">
    <property type="entry name" value="SDR_fam"/>
</dbReference>
<accession>A0ABT6APE7</accession>
<sequence length="240" mass="24455">MTFQPDLFKDKHALVTGATQGIGAAVANALATLGANVTAVGIDHGDGSLDARIDVCLADVSSEADVAALFGKLSALDILVNCAGIIRRGGAEHDVAVFEQVVAVNLTGTMRICCAARPLLAARRGVIVNTASMLSFFGGALVPGYAASKGGVAQLTKSLALAYASDGIRVNAVAPGWIATPLTQALQEDQARSGAILQRTPLSRWGRPEDIGDAVAFLCAPASAFITGVILPVDGGYLIA</sequence>
<gene>
    <name evidence="2" type="ORF">P3W85_15095</name>
</gene>
<reference evidence="2 3" key="1">
    <citation type="submission" date="2023-03" db="EMBL/GenBank/DDBJ databases">
        <title>Draft assemblies of triclosan tolerant bacteria isolated from returned activated sludge.</title>
        <authorList>
            <person name="Van Hamelsveld S."/>
        </authorList>
    </citation>
    <scope>NUCLEOTIDE SEQUENCE [LARGE SCALE GENOMIC DNA]</scope>
    <source>
        <strain evidence="2 3">GW210010_S58</strain>
    </source>
</reference>
<dbReference type="RefSeq" id="WP_276265412.1">
    <property type="nucleotide sequence ID" value="NZ_JARJLM010000260.1"/>
</dbReference>
<protein>
    <submittedName>
        <fullName evidence="2">SDR family oxidoreductase</fullName>
    </submittedName>
</protein>
<dbReference type="InterPro" id="IPR020904">
    <property type="entry name" value="Sc_DH/Rdtase_CS"/>
</dbReference>
<name>A0ABT6APE7_9BURK</name>
<keyword evidence="3" id="KW-1185">Reference proteome</keyword>
<organism evidence="2 3">
    <name type="scientific">Cupriavidus basilensis</name>
    <dbReference type="NCBI Taxonomy" id="68895"/>
    <lineage>
        <taxon>Bacteria</taxon>
        <taxon>Pseudomonadati</taxon>
        <taxon>Pseudomonadota</taxon>
        <taxon>Betaproteobacteria</taxon>
        <taxon>Burkholderiales</taxon>
        <taxon>Burkholderiaceae</taxon>
        <taxon>Cupriavidus</taxon>
    </lineage>
</organism>
<comment type="similarity">
    <text evidence="1">Belongs to the short-chain dehydrogenases/reductases (SDR) family.</text>
</comment>
<proteinExistence type="inferred from homology"/>
<dbReference type="Gene3D" id="3.40.50.720">
    <property type="entry name" value="NAD(P)-binding Rossmann-like Domain"/>
    <property type="match status" value="1"/>
</dbReference>
<dbReference type="PROSITE" id="PS00061">
    <property type="entry name" value="ADH_SHORT"/>
    <property type="match status" value="1"/>
</dbReference>
<dbReference type="PANTHER" id="PTHR42760:SF40">
    <property type="entry name" value="3-OXOACYL-[ACYL-CARRIER-PROTEIN] REDUCTASE, CHLOROPLASTIC"/>
    <property type="match status" value="1"/>
</dbReference>
<evidence type="ECO:0000313" key="2">
    <source>
        <dbReference type="EMBL" id="MDF3834268.1"/>
    </source>
</evidence>
<dbReference type="Pfam" id="PF13561">
    <property type="entry name" value="adh_short_C2"/>
    <property type="match status" value="1"/>
</dbReference>
<dbReference type="SUPFAM" id="SSF51735">
    <property type="entry name" value="NAD(P)-binding Rossmann-fold domains"/>
    <property type="match status" value="1"/>
</dbReference>
<dbReference type="EMBL" id="JARJLM010000260">
    <property type="protein sequence ID" value="MDF3834268.1"/>
    <property type="molecule type" value="Genomic_DNA"/>
</dbReference>
<evidence type="ECO:0000256" key="1">
    <source>
        <dbReference type="ARBA" id="ARBA00006484"/>
    </source>
</evidence>
<dbReference type="PRINTS" id="PR00080">
    <property type="entry name" value="SDRFAMILY"/>
</dbReference>
<comment type="caution">
    <text evidence="2">The sequence shown here is derived from an EMBL/GenBank/DDBJ whole genome shotgun (WGS) entry which is preliminary data.</text>
</comment>
<dbReference type="PANTHER" id="PTHR42760">
    <property type="entry name" value="SHORT-CHAIN DEHYDROGENASES/REDUCTASES FAMILY MEMBER"/>
    <property type="match status" value="1"/>
</dbReference>
<evidence type="ECO:0000313" key="3">
    <source>
        <dbReference type="Proteomes" id="UP001216674"/>
    </source>
</evidence>
<dbReference type="Proteomes" id="UP001216674">
    <property type="component" value="Unassembled WGS sequence"/>
</dbReference>
<dbReference type="PRINTS" id="PR00081">
    <property type="entry name" value="GDHRDH"/>
</dbReference>